<evidence type="ECO:0000313" key="2">
    <source>
        <dbReference type="RefSeq" id="XP_016483880.2"/>
    </source>
</evidence>
<organism evidence="1 2">
    <name type="scientific">Nicotiana tabacum</name>
    <name type="common">Common tobacco</name>
    <dbReference type="NCBI Taxonomy" id="4097"/>
    <lineage>
        <taxon>Eukaryota</taxon>
        <taxon>Viridiplantae</taxon>
        <taxon>Streptophyta</taxon>
        <taxon>Embryophyta</taxon>
        <taxon>Tracheophyta</taxon>
        <taxon>Spermatophyta</taxon>
        <taxon>Magnoliopsida</taxon>
        <taxon>eudicotyledons</taxon>
        <taxon>Gunneridae</taxon>
        <taxon>Pentapetalae</taxon>
        <taxon>asterids</taxon>
        <taxon>lamiids</taxon>
        <taxon>Solanales</taxon>
        <taxon>Solanaceae</taxon>
        <taxon>Nicotianoideae</taxon>
        <taxon>Nicotianeae</taxon>
        <taxon>Nicotiana</taxon>
    </lineage>
</organism>
<dbReference type="Proteomes" id="UP000790787">
    <property type="component" value="Chromosome 4"/>
</dbReference>
<dbReference type="OMA" id="RECRLYG"/>
<accession>A0A1S4B4M3</accession>
<dbReference type="STRING" id="4097.A0A1S4B4M3"/>
<dbReference type="PANTHER" id="PTHR34967">
    <property type="entry name" value="OS02G0257200 PROTEIN"/>
    <property type="match status" value="1"/>
</dbReference>
<keyword evidence="1" id="KW-1185">Reference proteome</keyword>
<evidence type="ECO:0000313" key="1">
    <source>
        <dbReference type="Proteomes" id="UP000790787"/>
    </source>
</evidence>
<dbReference type="GeneID" id="107804488"/>
<sequence>MVKLASAREIRMYGPRLTRNRFEYINAGLYMFSTILLVGGFAAQFSKEPLSGLVLLLIALAVIIVVNVHDLMAHLAAIDYRFLLLGFDPQLALVEFAVPVVQSLGTLLYFLGILFLFTKAEKGYDNFKVEKQAVNLLIAGPALWLLGSIHNSCQIYERADGHVQILQQSVNIPFLLGSLLFLVGALLNWKEQSGHVHHGLKLLSEDWVWLGIFGSLLLLIGGLMNVVKVFKMQQMSGLRLEKLRGGAQERLMQEREGQMPLIIEEQRRRRNSPEEGTTSTTVAPTPYKDVLVGQA</sequence>
<dbReference type="RefSeq" id="XP_016483880.1">
    <property type="nucleotide sequence ID" value="XM_016628394.1"/>
</dbReference>
<dbReference type="AlphaFoldDB" id="A0A1S4B4M3"/>
<proteinExistence type="predicted"/>
<dbReference type="PANTHER" id="PTHR34967:SF1">
    <property type="entry name" value="OS02G0257200 PROTEIN"/>
    <property type="match status" value="1"/>
</dbReference>
<name>A0A1S4B4M3_TOBAC</name>
<reference evidence="1" key="1">
    <citation type="journal article" date="2014" name="Nat. Commun.">
        <title>The tobacco genome sequence and its comparison with those of tomato and potato.</title>
        <authorList>
            <person name="Sierro N."/>
            <person name="Battey J.N."/>
            <person name="Ouadi S."/>
            <person name="Bakaher N."/>
            <person name="Bovet L."/>
            <person name="Willig A."/>
            <person name="Goepfert S."/>
            <person name="Peitsch M.C."/>
            <person name="Ivanov N.V."/>
        </authorList>
    </citation>
    <scope>NUCLEOTIDE SEQUENCE [LARGE SCALE GENOMIC DNA]</scope>
</reference>
<dbReference type="PaxDb" id="4097-A0A1S4B4M3"/>
<dbReference type="KEGG" id="nta:107804488"/>
<gene>
    <name evidence="2" type="primary">LOC107804488</name>
</gene>
<dbReference type="RefSeq" id="XP_016483880.2">
    <property type="nucleotide sequence ID" value="XM_016628394.2"/>
</dbReference>
<reference evidence="2" key="2">
    <citation type="submission" date="2025-08" db="UniProtKB">
        <authorList>
            <consortium name="RefSeq"/>
        </authorList>
    </citation>
    <scope>IDENTIFICATION</scope>
    <source>
        <tissue evidence="2">Leaf</tissue>
    </source>
</reference>
<protein>
    <submittedName>
        <fullName evidence="2">Uncharacterized protein LOC107804488 isoform X1</fullName>
    </submittedName>
</protein>
<dbReference type="OrthoDB" id="1689175at2759"/>